<evidence type="ECO:0000256" key="2">
    <source>
        <dbReference type="SAM" id="MobiDB-lite"/>
    </source>
</evidence>
<organism evidence="3 4">
    <name type="scientific">Mesorhabditis spiculigera</name>
    <dbReference type="NCBI Taxonomy" id="96644"/>
    <lineage>
        <taxon>Eukaryota</taxon>
        <taxon>Metazoa</taxon>
        <taxon>Ecdysozoa</taxon>
        <taxon>Nematoda</taxon>
        <taxon>Chromadorea</taxon>
        <taxon>Rhabditida</taxon>
        <taxon>Rhabditina</taxon>
        <taxon>Rhabditomorpha</taxon>
        <taxon>Rhabditoidea</taxon>
        <taxon>Rhabditidae</taxon>
        <taxon>Mesorhabditinae</taxon>
        <taxon>Mesorhabditis</taxon>
    </lineage>
</organism>
<feature type="compositionally biased region" description="Basic and acidic residues" evidence="2">
    <location>
        <begin position="176"/>
        <end position="203"/>
    </location>
</feature>
<name>A0AA36G992_9BILA</name>
<gene>
    <name evidence="3" type="ORF">MSPICULIGERA_LOCUS21978</name>
</gene>
<evidence type="ECO:0000313" key="4">
    <source>
        <dbReference type="Proteomes" id="UP001177023"/>
    </source>
</evidence>
<evidence type="ECO:0000313" key="3">
    <source>
        <dbReference type="EMBL" id="CAJ0583910.1"/>
    </source>
</evidence>
<dbReference type="EMBL" id="CATQJA010002665">
    <property type="protein sequence ID" value="CAJ0583910.1"/>
    <property type="molecule type" value="Genomic_DNA"/>
</dbReference>
<proteinExistence type="predicted"/>
<feature type="region of interest" description="Disordered" evidence="2">
    <location>
        <begin position="170"/>
        <end position="282"/>
    </location>
</feature>
<reference evidence="3" key="1">
    <citation type="submission" date="2023-06" db="EMBL/GenBank/DDBJ databases">
        <authorList>
            <person name="Delattre M."/>
        </authorList>
    </citation>
    <scope>NUCLEOTIDE SEQUENCE</scope>
    <source>
        <strain evidence="3">AF72</strain>
    </source>
</reference>
<feature type="compositionally biased region" description="Basic and acidic residues" evidence="2">
    <location>
        <begin position="232"/>
        <end position="246"/>
    </location>
</feature>
<feature type="non-terminal residue" evidence="3">
    <location>
        <position position="282"/>
    </location>
</feature>
<protein>
    <submittedName>
        <fullName evidence="3">Uncharacterized protein</fullName>
    </submittedName>
</protein>
<dbReference type="AlphaFoldDB" id="A0AA36G992"/>
<evidence type="ECO:0000256" key="1">
    <source>
        <dbReference type="SAM" id="Coils"/>
    </source>
</evidence>
<feature type="compositionally biased region" description="Low complexity" evidence="2">
    <location>
        <begin position="248"/>
        <end position="261"/>
    </location>
</feature>
<sequence length="282" mass="32515">MADPIGSIVGLRVVQLDHGLGYIPVEPHINYLINQQFGRAAAIYPVNNIQSLGRPADRQDNGHQAASLANVNISDPHQVQPQRHAMDQPLSSQDVHKMELMKQIEDNKRRREMERQKELDIERKEMRRLEEYNAKIRREEEEERKREKDRALAMERRAAAIANKTLLVGAGLPCSPRDEEREDEQPQRAEWWERKPNYEDSRKSAAIPTMRNGVNIRPETRGRHSYSPAESVRQHQSRDQGREPIEGSRAPSARPRRSSIPPRAPHPDDERPIKPAKQSCKI</sequence>
<dbReference type="Proteomes" id="UP001177023">
    <property type="component" value="Unassembled WGS sequence"/>
</dbReference>
<accession>A0AA36G992</accession>
<feature type="coiled-coil region" evidence="1">
    <location>
        <begin position="97"/>
        <end position="158"/>
    </location>
</feature>
<keyword evidence="1" id="KW-0175">Coiled coil</keyword>
<keyword evidence="4" id="KW-1185">Reference proteome</keyword>
<comment type="caution">
    <text evidence="3">The sequence shown here is derived from an EMBL/GenBank/DDBJ whole genome shotgun (WGS) entry which is preliminary data.</text>
</comment>